<proteinExistence type="predicted"/>
<evidence type="ECO:0000313" key="3">
    <source>
        <dbReference type="Proteomes" id="UP001597156"/>
    </source>
</evidence>
<sequence>MIFLSIFSFRTATYKNESRVLFVVLGLIGVAFFVYGSVTTPKYARIQTETKKKLSQKESEKAAHLSSHAQNTVFDDGTAKKQAAAQKLHERNVEKQLKSEYRQTGNLTFNRRTKTYSLTITDRNFIKAMTYLKQSPSQANQLKWPRTVNNFKVTSQSIKKSLGKGYTLQIQAAIPKTETLLRIRDGQVITNFVK</sequence>
<keyword evidence="1" id="KW-0472">Membrane</keyword>
<keyword evidence="3" id="KW-1185">Reference proteome</keyword>
<dbReference type="EMBL" id="JBHTLH010000005">
    <property type="protein sequence ID" value="MFD1124182.1"/>
    <property type="molecule type" value="Genomic_DNA"/>
</dbReference>
<evidence type="ECO:0000313" key="2">
    <source>
        <dbReference type="EMBL" id="MFD1124182.1"/>
    </source>
</evidence>
<keyword evidence="1" id="KW-1133">Transmembrane helix</keyword>
<organism evidence="2 3">
    <name type="scientific">Lentilactobacillus raoultii</name>
    <dbReference type="NCBI Taxonomy" id="1987503"/>
    <lineage>
        <taxon>Bacteria</taxon>
        <taxon>Bacillati</taxon>
        <taxon>Bacillota</taxon>
        <taxon>Bacilli</taxon>
        <taxon>Lactobacillales</taxon>
        <taxon>Lactobacillaceae</taxon>
        <taxon>Lentilactobacillus</taxon>
    </lineage>
</organism>
<accession>A0ABW3PG11</accession>
<dbReference type="RefSeq" id="WP_121977786.1">
    <property type="nucleotide sequence ID" value="NZ_JBHTLH010000005.1"/>
</dbReference>
<keyword evidence="1" id="KW-0812">Transmembrane</keyword>
<feature type="transmembrane region" description="Helical" evidence="1">
    <location>
        <begin position="20"/>
        <end position="38"/>
    </location>
</feature>
<evidence type="ECO:0000256" key="1">
    <source>
        <dbReference type="SAM" id="Phobius"/>
    </source>
</evidence>
<gene>
    <name evidence="2" type="ORF">ACFQ22_02235</name>
</gene>
<comment type="caution">
    <text evidence="2">The sequence shown here is derived from an EMBL/GenBank/DDBJ whole genome shotgun (WGS) entry which is preliminary data.</text>
</comment>
<protein>
    <submittedName>
        <fullName evidence="2">Uncharacterized protein</fullName>
    </submittedName>
</protein>
<name>A0ABW3PG11_9LACO</name>
<reference evidence="3" key="1">
    <citation type="journal article" date="2019" name="Int. J. Syst. Evol. Microbiol.">
        <title>The Global Catalogue of Microorganisms (GCM) 10K type strain sequencing project: providing services to taxonomists for standard genome sequencing and annotation.</title>
        <authorList>
            <consortium name="The Broad Institute Genomics Platform"/>
            <consortium name="The Broad Institute Genome Sequencing Center for Infectious Disease"/>
            <person name="Wu L."/>
            <person name="Ma J."/>
        </authorList>
    </citation>
    <scope>NUCLEOTIDE SEQUENCE [LARGE SCALE GENOMIC DNA]</scope>
    <source>
        <strain evidence="3">CCUG 71848</strain>
    </source>
</reference>
<dbReference type="Proteomes" id="UP001597156">
    <property type="component" value="Unassembled WGS sequence"/>
</dbReference>